<evidence type="ECO:0000259" key="5">
    <source>
        <dbReference type="Pfam" id="PF04542"/>
    </source>
</evidence>
<dbReference type="GO" id="GO:0016987">
    <property type="term" value="F:sigma factor activity"/>
    <property type="evidence" value="ECO:0007669"/>
    <property type="project" value="UniProtKB-KW"/>
</dbReference>
<comment type="caution">
    <text evidence="6">The sequence shown here is derived from an EMBL/GenBank/DDBJ whole genome shotgun (WGS) entry which is preliminary data.</text>
</comment>
<gene>
    <name evidence="6" type="ORF">DXX99_10310</name>
</gene>
<dbReference type="Proteomes" id="UP000256329">
    <property type="component" value="Unassembled WGS sequence"/>
</dbReference>
<evidence type="ECO:0000256" key="1">
    <source>
        <dbReference type="ARBA" id="ARBA00023015"/>
    </source>
</evidence>
<keyword evidence="4" id="KW-0804">Transcription</keyword>
<keyword evidence="2" id="KW-0731">Sigma factor</keyword>
<evidence type="ECO:0000256" key="4">
    <source>
        <dbReference type="ARBA" id="ARBA00023163"/>
    </source>
</evidence>
<dbReference type="SUPFAM" id="SSF88946">
    <property type="entry name" value="Sigma2 domain of RNA polymerase sigma factors"/>
    <property type="match status" value="1"/>
</dbReference>
<keyword evidence="1" id="KW-0805">Transcription regulation</keyword>
<protein>
    <recommendedName>
        <fullName evidence="5">RNA polymerase sigma-70 region 2 domain-containing protein</fullName>
    </recommendedName>
</protein>
<dbReference type="GO" id="GO:0003677">
    <property type="term" value="F:DNA binding"/>
    <property type="evidence" value="ECO:0007669"/>
    <property type="project" value="UniProtKB-KW"/>
</dbReference>
<organism evidence="6 7">
    <name type="scientific">Ammonifex thiophilus</name>
    <dbReference type="NCBI Taxonomy" id="444093"/>
    <lineage>
        <taxon>Bacteria</taxon>
        <taxon>Bacillati</taxon>
        <taxon>Bacillota</taxon>
        <taxon>Clostridia</taxon>
        <taxon>Thermoanaerobacterales</taxon>
        <taxon>Thermoanaerobacteraceae</taxon>
        <taxon>Ammonifex</taxon>
    </lineage>
</organism>
<evidence type="ECO:0000256" key="3">
    <source>
        <dbReference type="ARBA" id="ARBA00023125"/>
    </source>
</evidence>
<dbReference type="OrthoDB" id="9783788at2"/>
<feature type="domain" description="RNA polymerase sigma-70 region 2" evidence="5">
    <location>
        <begin position="8"/>
        <end position="79"/>
    </location>
</feature>
<dbReference type="Gene3D" id="1.10.1740.10">
    <property type="match status" value="1"/>
</dbReference>
<dbReference type="RefSeq" id="WP_115793397.1">
    <property type="nucleotide sequence ID" value="NZ_QSLN01000028.1"/>
</dbReference>
<accession>A0A3D8P2T0</accession>
<sequence>MVLDFADLVREMMPMLYAKARAYRALLRQADPALDTEDLVQEGLVGLWQALGAHDPGKGGLRRLARLCAARRMQDALRVLTKRGKVPARTSLDALLYENGRRERHEAMPDQVVDPEEEVGLREALSEAVAGLTVQERLALGLRIEGVPVSDKRLDNAWQRARRKILAALEGC</sequence>
<dbReference type="EMBL" id="QSLN01000028">
    <property type="protein sequence ID" value="RDV80897.1"/>
    <property type="molecule type" value="Genomic_DNA"/>
</dbReference>
<dbReference type="InterPro" id="IPR013325">
    <property type="entry name" value="RNA_pol_sigma_r2"/>
</dbReference>
<dbReference type="NCBIfam" id="TIGR02937">
    <property type="entry name" value="sigma70-ECF"/>
    <property type="match status" value="1"/>
</dbReference>
<dbReference type="GO" id="GO:0006352">
    <property type="term" value="P:DNA-templated transcription initiation"/>
    <property type="evidence" value="ECO:0007669"/>
    <property type="project" value="InterPro"/>
</dbReference>
<evidence type="ECO:0000313" key="6">
    <source>
        <dbReference type="EMBL" id="RDV80897.1"/>
    </source>
</evidence>
<evidence type="ECO:0000313" key="7">
    <source>
        <dbReference type="Proteomes" id="UP000256329"/>
    </source>
</evidence>
<dbReference type="InterPro" id="IPR014284">
    <property type="entry name" value="RNA_pol_sigma-70_dom"/>
</dbReference>
<keyword evidence="3" id="KW-0238">DNA-binding</keyword>
<proteinExistence type="predicted"/>
<dbReference type="AlphaFoldDB" id="A0A3D8P2T0"/>
<evidence type="ECO:0000256" key="2">
    <source>
        <dbReference type="ARBA" id="ARBA00023082"/>
    </source>
</evidence>
<dbReference type="InterPro" id="IPR007627">
    <property type="entry name" value="RNA_pol_sigma70_r2"/>
</dbReference>
<name>A0A3D8P2T0_9THEO</name>
<reference evidence="6 7" key="1">
    <citation type="submission" date="2018-08" db="EMBL/GenBank/DDBJ databases">
        <title>Form III RuBisCO-mediated autotrophy in Thermodesulfobium bacteria.</title>
        <authorList>
            <person name="Toshchakov S.V."/>
            <person name="Kublanov I.V."/>
            <person name="Frolov E."/>
            <person name="Bonch-Osmolovskaya E.A."/>
            <person name="Tourova T.P."/>
            <person name="Chernych N.A."/>
            <person name="Lebedinsky A.V."/>
        </authorList>
    </citation>
    <scope>NUCLEOTIDE SEQUENCE [LARGE SCALE GENOMIC DNA]</scope>
    <source>
        <strain evidence="6 7">SR</strain>
    </source>
</reference>
<keyword evidence="7" id="KW-1185">Reference proteome</keyword>
<dbReference type="PANTHER" id="PTHR30385">
    <property type="entry name" value="SIGMA FACTOR F FLAGELLAR"/>
    <property type="match status" value="1"/>
</dbReference>
<dbReference type="Pfam" id="PF04542">
    <property type="entry name" value="Sigma70_r2"/>
    <property type="match status" value="1"/>
</dbReference>